<evidence type="ECO:0000256" key="7">
    <source>
        <dbReference type="SAM" id="Phobius"/>
    </source>
</evidence>
<dbReference type="Proteomes" id="UP001293791">
    <property type="component" value="Unassembled WGS sequence"/>
</dbReference>
<gene>
    <name evidence="8" type="ORF">Cyrtocomes_01044</name>
</gene>
<dbReference type="Pfam" id="PF04610">
    <property type="entry name" value="TrbL"/>
    <property type="match status" value="1"/>
</dbReference>
<keyword evidence="4" id="KW-0732">Signal</keyword>
<evidence type="ECO:0000256" key="4">
    <source>
        <dbReference type="ARBA" id="ARBA00022729"/>
    </source>
</evidence>
<keyword evidence="9" id="KW-1185">Reference proteome</keyword>
<evidence type="ECO:0000256" key="2">
    <source>
        <dbReference type="ARBA" id="ARBA00007802"/>
    </source>
</evidence>
<accession>A0ABU5L961</accession>
<feature type="transmembrane region" description="Helical" evidence="7">
    <location>
        <begin position="299"/>
        <end position="323"/>
    </location>
</feature>
<sequence>MVKPLIYIILLFLIAKSSYSNCGGGEGHCIPANDFGTGSTLCIPANPDAFNTSGTNLVRSMPKDQQIAPWVDSGVFTKGDPVDPLDQSSAALMISISGSWYPWGKLNNIKRCDMFGCDPNKEGHKICWPKGMVVDDSKDSNGDSNIPCYLTNGWGLYGLIALIQNDGSYADPNILSNATILPYSLFRTFRIDPIDDKGNNQSGEDKEIYYKLKYTQQCDEFGCKKDIHKEGGEYVMRGRLFFKILDKHYEDNDGEYLVNVISGVYTEKGIIEHAINVIEDHITKISEKLRNTITKDIKLITMVKVLLSLYVMFTAVGFVMGVIKIQQGELVMRFVKVALISTLISDTGWDFFDTYLFALIKNVAKDVSSMFIKATLFYEDGRPIYHMPNTATPLTVYDTILKILTSTPIHAKTWSLLFYQWKLYWIPCFYTGFIFIIVAVLRSVVIYAMIVMQWAILMLVAPIFVPMVLFKWTKELFDTWLKQLISSAMLYLLLSAGVALMMRIVFGQLTDLLSYKVCWESIWKLRILGATIIDLKFWNPSSSTELLNSVTPINFLAFIIMAIVFYNFVQNIPQLSDVLSGSPRMPSSSMQSSVEGEFNESFVGKVGASLKKEIAQHNPIGKAIDSNKVTRAAVDVFHKAGNVTDNVDKKLKG</sequence>
<dbReference type="EMBL" id="JARGYT010000081">
    <property type="protein sequence ID" value="MDZ5762653.1"/>
    <property type="molecule type" value="Genomic_DNA"/>
</dbReference>
<feature type="transmembrane region" description="Helical" evidence="7">
    <location>
        <begin position="546"/>
        <end position="569"/>
    </location>
</feature>
<comment type="similarity">
    <text evidence="2">Belongs to the TrbL/VirB6 family.</text>
</comment>
<keyword evidence="5 7" id="KW-1133">Transmembrane helix</keyword>
<evidence type="ECO:0000256" key="1">
    <source>
        <dbReference type="ARBA" id="ARBA00004651"/>
    </source>
</evidence>
<protein>
    <submittedName>
        <fullName evidence="8">Type IV secretion system protein VirB6</fullName>
    </submittedName>
</protein>
<evidence type="ECO:0000256" key="5">
    <source>
        <dbReference type="ARBA" id="ARBA00022989"/>
    </source>
</evidence>
<evidence type="ECO:0000313" key="9">
    <source>
        <dbReference type="Proteomes" id="UP001293791"/>
    </source>
</evidence>
<feature type="transmembrane region" description="Helical" evidence="7">
    <location>
        <begin position="423"/>
        <end position="445"/>
    </location>
</feature>
<comment type="caution">
    <text evidence="8">The sequence shown here is derived from an EMBL/GenBank/DDBJ whole genome shotgun (WGS) entry which is preliminary data.</text>
</comment>
<evidence type="ECO:0000256" key="6">
    <source>
        <dbReference type="ARBA" id="ARBA00023136"/>
    </source>
</evidence>
<evidence type="ECO:0000256" key="3">
    <source>
        <dbReference type="ARBA" id="ARBA00022692"/>
    </source>
</evidence>
<proteinExistence type="inferred from homology"/>
<organism evidence="8 9">
    <name type="scientific">Candidatus Cyrtobacter comes</name>
    <dbReference type="NCBI Taxonomy" id="675776"/>
    <lineage>
        <taxon>Bacteria</taxon>
        <taxon>Pseudomonadati</taxon>
        <taxon>Pseudomonadota</taxon>
        <taxon>Alphaproteobacteria</taxon>
        <taxon>Rickettsiales</taxon>
        <taxon>Candidatus Midichloriaceae</taxon>
        <taxon>Candidatus Cyrtobacter</taxon>
    </lineage>
</organism>
<feature type="transmembrane region" description="Helical" evidence="7">
    <location>
        <begin position="484"/>
        <end position="506"/>
    </location>
</feature>
<evidence type="ECO:0000313" key="8">
    <source>
        <dbReference type="EMBL" id="MDZ5762653.1"/>
    </source>
</evidence>
<keyword evidence="3 7" id="KW-0812">Transmembrane</keyword>
<keyword evidence="6 7" id="KW-0472">Membrane</keyword>
<feature type="transmembrane region" description="Helical" evidence="7">
    <location>
        <begin position="451"/>
        <end position="472"/>
    </location>
</feature>
<name>A0ABU5L961_9RICK</name>
<comment type="subcellular location">
    <subcellularLocation>
        <location evidence="1">Cell membrane</location>
        <topology evidence="1">Multi-pass membrane protein</topology>
    </subcellularLocation>
</comment>
<dbReference type="InterPro" id="IPR007688">
    <property type="entry name" value="Conjugal_tfr_TrbL/VirB6"/>
</dbReference>
<reference evidence="8 9" key="1">
    <citation type="submission" date="2023-02" db="EMBL/GenBank/DDBJ databases">
        <title>Host association and intracellularity evolved multiple times independently in the Rickettsiales.</title>
        <authorList>
            <person name="Castelli M."/>
            <person name="Nardi T."/>
            <person name="Gammuto L."/>
            <person name="Bellinzona G."/>
            <person name="Sabaneyeva E."/>
            <person name="Potekhin A."/>
            <person name="Serra V."/>
            <person name="Petroni G."/>
            <person name="Sassera D."/>
        </authorList>
    </citation>
    <scope>NUCLEOTIDE SEQUENCE [LARGE SCALE GENOMIC DNA]</scope>
    <source>
        <strain evidence="8 9">BOD18</strain>
    </source>
</reference>